<dbReference type="InterPro" id="IPR001466">
    <property type="entry name" value="Beta-lactam-related"/>
</dbReference>
<dbReference type="InterPro" id="IPR050491">
    <property type="entry name" value="AmpC-like"/>
</dbReference>
<sequence>MPPPPPRPYPIDTTPHRTRTPARPGPPARAGAARGCHRHPGRPAGWIVHPGEAEQTRAVRPRRTHVHGTRESSALSTPPSHSSTPPSRQGRTPSSPGRRAVAVTAAVVAAAGGLALTGPVPTSSAEPRRDAVQQRIEKLVGVDRHPGALAAVRDRHGRTRHYTAGVGDLRTGGGVPVNGRVRIGSASKMFAAVVVLQLVGEGRVELDAPIGTYLPGLVRAEGVDVDGITVRRLLQHDSGLPDHTDSMFTGIGDYFPYRHVYLDPRELLDLANAREDGRPAGTGWSYSNTNYVLAGLIAQQVTGRPFDELVTTRVIRRIGLRDTYAPGVGEQDIRGRHPKGYQRDPATGELVDFTRMDPGWGWAAGHIVSTPGDLNTFLRALLDGKLLEPAQSAQMRTTIPTAPGSGQGYGLGVFSMPLSCGGVAWGHGGDIPGYSTVNAATDDGRATTLVVTSLNGSVNDGSAAADRGALVDAALCAN</sequence>
<dbReference type="InterPro" id="IPR012338">
    <property type="entry name" value="Beta-lactam/transpept-like"/>
</dbReference>
<dbReference type="GO" id="GO:0016787">
    <property type="term" value="F:hydrolase activity"/>
    <property type="evidence" value="ECO:0007669"/>
    <property type="project" value="UniProtKB-KW"/>
</dbReference>
<keyword evidence="3" id="KW-0378">Hydrolase</keyword>
<dbReference type="PANTHER" id="PTHR46825">
    <property type="entry name" value="D-ALANYL-D-ALANINE-CARBOXYPEPTIDASE/ENDOPEPTIDASE AMPH"/>
    <property type="match status" value="1"/>
</dbReference>
<protein>
    <submittedName>
        <fullName evidence="3">Serine hydrolase</fullName>
    </submittedName>
</protein>
<organism evidence="3 4">
    <name type="scientific">Saccharothrix yanglingensis</name>
    <dbReference type="NCBI Taxonomy" id="659496"/>
    <lineage>
        <taxon>Bacteria</taxon>
        <taxon>Bacillati</taxon>
        <taxon>Actinomycetota</taxon>
        <taxon>Actinomycetes</taxon>
        <taxon>Pseudonocardiales</taxon>
        <taxon>Pseudonocardiaceae</taxon>
        <taxon>Saccharothrix</taxon>
    </lineage>
</organism>
<name>A0ABU0X779_9PSEU</name>
<gene>
    <name evidence="3" type="ORF">CKY47_28670</name>
</gene>
<dbReference type="EMBL" id="NSDM01000014">
    <property type="protein sequence ID" value="MDQ2587892.1"/>
    <property type="molecule type" value="Genomic_DNA"/>
</dbReference>
<evidence type="ECO:0000259" key="2">
    <source>
        <dbReference type="Pfam" id="PF00144"/>
    </source>
</evidence>
<dbReference type="Pfam" id="PF00144">
    <property type="entry name" value="Beta-lactamase"/>
    <property type="match status" value="1"/>
</dbReference>
<feature type="region of interest" description="Disordered" evidence="1">
    <location>
        <begin position="1"/>
        <end position="99"/>
    </location>
</feature>
<evidence type="ECO:0000313" key="4">
    <source>
        <dbReference type="Proteomes" id="UP001225605"/>
    </source>
</evidence>
<evidence type="ECO:0000256" key="1">
    <source>
        <dbReference type="SAM" id="MobiDB-lite"/>
    </source>
</evidence>
<evidence type="ECO:0000313" key="3">
    <source>
        <dbReference type="EMBL" id="MDQ2587892.1"/>
    </source>
</evidence>
<dbReference type="PANTHER" id="PTHR46825:SF7">
    <property type="entry name" value="D-ALANYL-D-ALANINE CARBOXYPEPTIDASE"/>
    <property type="match status" value="1"/>
</dbReference>
<proteinExistence type="predicted"/>
<dbReference type="SUPFAM" id="SSF56601">
    <property type="entry name" value="beta-lactamase/transpeptidase-like"/>
    <property type="match status" value="1"/>
</dbReference>
<reference evidence="3 4" key="1">
    <citation type="submission" date="2017-06" db="EMBL/GenBank/DDBJ databases">
        <title>Cultured bacterium strain Saccharothrix yanglingensis Hhs.015.</title>
        <authorList>
            <person name="Xia Y."/>
        </authorList>
    </citation>
    <scope>NUCLEOTIDE SEQUENCE [LARGE SCALE GENOMIC DNA]</scope>
    <source>
        <strain evidence="3 4">Hhs.015</strain>
    </source>
</reference>
<dbReference type="Gene3D" id="3.40.710.10">
    <property type="entry name" value="DD-peptidase/beta-lactamase superfamily"/>
    <property type="match status" value="1"/>
</dbReference>
<feature type="compositionally biased region" description="Low complexity" evidence="1">
    <location>
        <begin position="72"/>
        <end position="87"/>
    </location>
</feature>
<keyword evidence="4" id="KW-1185">Reference proteome</keyword>
<accession>A0ABU0X779</accession>
<feature type="domain" description="Beta-lactamase-related" evidence="2">
    <location>
        <begin position="133"/>
        <end position="471"/>
    </location>
</feature>
<comment type="caution">
    <text evidence="3">The sequence shown here is derived from an EMBL/GenBank/DDBJ whole genome shotgun (WGS) entry which is preliminary data.</text>
</comment>
<dbReference type="Proteomes" id="UP001225605">
    <property type="component" value="Unassembled WGS sequence"/>
</dbReference>